<sequence>MESLRSKHVVLLITLMILKLLSTDCRNPVLHRVGGGRNTWSPGVNLTDWAVKEQFYVGDWLYFGFDKWSHNVLEVNKSNYENCEERDFVTNVTRGGRDVFNLTEPKVYYFLCGRGFCSEGMKVEIPVWLFPLLQPHDDHNVQQNNGFPSNTYGFFGQFTLIAMLVSALTCILLPL</sequence>
<keyword evidence="6" id="KW-0472">Membrane</keyword>
<evidence type="ECO:0000256" key="4">
    <source>
        <dbReference type="ARBA" id="ARBA00035011"/>
    </source>
</evidence>
<keyword evidence="6" id="KW-1133">Transmembrane helix</keyword>
<gene>
    <name evidence="9" type="ORF">L484_022516</name>
</gene>
<keyword evidence="1 7" id="KW-0732">Signal</keyword>
<dbReference type="eggNOG" id="ENOG502S30B">
    <property type="taxonomic scope" value="Eukaryota"/>
</dbReference>
<accession>W9QUT4</accession>
<dbReference type="Pfam" id="PF02298">
    <property type="entry name" value="Cu_bind_like"/>
    <property type="match status" value="1"/>
</dbReference>
<evidence type="ECO:0000313" key="9">
    <source>
        <dbReference type="EMBL" id="EXB54655.1"/>
    </source>
</evidence>
<evidence type="ECO:0000256" key="6">
    <source>
        <dbReference type="SAM" id="Phobius"/>
    </source>
</evidence>
<dbReference type="FunFam" id="2.60.40.420:FF:000018">
    <property type="entry name" value="Lamin-like protein"/>
    <property type="match status" value="1"/>
</dbReference>
<dbReference type="PANTHER" id="PTHR33021">
    <property type="entry name" value="BLUE COPPER PROTEIN"/>
    <property type="match status" value="1"/>
</dbReference>
<dbReference type="EMBL" id="KE344194">
    <property type="protein sequence ID" value="EXB54655.1"/>
    <property type="molecule type" value="Genomic_DNA"/>
</dbReference>
<feature type="domain" description="Phytocyanin" evidence="8">
    <location>
        <begin position="29"/>
        <end position="129"/>
    </location>
</feature>
<feature type="signal peptide" evidence="7">
    <location>
        <begin position="1"/>
        <end position="25"/>
    </location>
</feature>
<keyword evidence="6" id="KW-0812">Transmembrane</keyword>
<dbReference type="STRING" id="981085.W9QUT4"/>
<dbReference type="GO" id="GO:0009055">
    <property type="term" value="F:electron transfer activity"/>
    <property type="evidence" value="ECO:0007669"/>
    <property type="project" value="InterPro"/>
</dbReference>
<dbReference type="KEGG" id="mnt:21405330"/>
<comment type="function">
    <text evidence="5">May act as a carbohydrate transporter.</text>
</comment>
<feature type="chain" id="PRO_5004928092" evidence="7">
    <location>
        <begin position="26"/>
        <end position="175"/>
    </location>
</feature>
<keyword evidence="3" id="KW-0325">Glycoprotein</keyword>
<dbReference type="InterPro" id="IPR008972">
    <property type="entry name" value="Cupredoxin"/>
</dbReference>
<evidence type="ECO:0000256" key="5">
    <source>
        <dbReference type="ARBA" id="ARBA00037626"/>
    </source>
</evidence>
<evidence type="ECO:0000256" key="7">
    <source>
        <dbReference type="SAM" id="SignalP"/>
    </source>
</evidence>
<dbReference type="InterPro" id="IPR039391">
    <property type="entry name" value="Phytocyanin-like"/>
</dbReference>
<dbReference type="SUPFAM" id="SSF49503">
    <property type="entry name" value="Cupredoxins"/>
    <property type="match status" value="1"/>
</dbReference>
<keyword evidence="2" id="KW-1015">Disulfide bond</keyword>
<organism evidence="9 10">
    <name type="scientific">Morus notabilis</name>
    <dbReference type="NCBI Taxonomy" id="981085"/>
    <lineage>
        <taxon>Eukaryota</taxon>
        <taxon>Viridiplantae</taxon>
        <taxon>Streptophyta</taxon>
        <taxon>Embryophyta</taxon>
        <taxon>Tracheophyta</taxon>
        <taxon>Spermatophyta</taxon>
        <taxon>Magnoliopsida</taxon>
        <taxon>eudicotyledons</taxon>
        <taxon>Gunneridae</taxon>
        <taxon>Pentapetalae</taxon>
        <taxon>rosids</taxon>
        <taxon>fabids</taxon>
        <taxon>Rosales</taxon>
        <taxon>Moraceae</taxon>
        <taxon>Moreae</taxon>
        <taxon>Morus</taxon>
    </lineage>
</organism>
<evidence type="ECO:0000256" key="3">
    <source>
        <dbReference type="ARBA" id="ARBA00023180"/>
    </source>
</evidence>
<keyword evidence="10" id="KW-1185">Reference proteome</keyword>
<proteinExistence type="inferred from homology"/>
<dbReference type="InterPro" id="IPR003245">
    <property type="entry name" value="Phytocyanin_dom"/>
</dbReference>
<evidence type="ECO:0000259" key="8">
    <source>
        <dbReference type="PROSITE" id="PS51485"/>
    </source>
</evidence>
<dbReference type="OrthoDB" id="676939at2759"/>
<name>W9QUT4_9ROSA</name>
<evidence type="ECO:0000313" key="10">
    <source>
        <dbReference type="Proteomes" id="UP000030645"/>
    </source>
</evidence>
<protein>
    <submittedName>
        <fullName evidence="9">Lamin-like protein</fullName>
    </submittedName>
</protein>
<dbReference type="AlphaFoldDB" id="W9QUT4"/>
<dbReference type="Gene3D" id="2.60.40.420">
    <property type="entry name" value="Cupredoxins - blue copper proteins"/>
    <property type="match status" value="1"/>
</dbReference>
<dbReference type="GO" id="GO:0005886">
    <property type="term" value="C:plasma membrane"/>
    <property type="evidence" value="ECO:0007669"/>
    <property type="project" value="TreeGrafter"/>
</dbReference>
<dbReference type="PANTHER" id="PTHR33021:SF262">
    <property type="entry name" value="EARLY NODULIN-LIKE PROTEIN 20"/>
    <property type="match status" value="1"/>
</dbReference>
<dbReference type="PROSITE" id="PS51485">
    <property type="entry name" value="PHYTOCYANIN"/>
    <property type="match status" value="1"/>
</dbReference>
<evidence type="ECO:0000256" key="2">
    <source>
        <dbReference type="ARBA" id="ARBA00023157"/>
    </source>
</evidence>
<evidence type="ECO:0000256" key="1">
    <source>
        <dbReference type="ARBA" id="ARBA00022729"/>
    </source>
</evidence>
<reference evidence="10" key="1">
    <citation type="submission" date="2013-01" db="EMBL/GenBank/DDBJ databases">
        <title>Draft Genome Sequence of a Mulberry Tree, Morus notabilis C.K. Schneid.</title>
        <authorList>
            <person name="He N."/>
            <person name="Zhao S."/>
        </authorList>
    </citation>
    <scope>NUCLEOTIDE SEQUENCE</scope>
</reference>
<feature type="transmembrane region" description="Helical" evidence="6">
    <location>
        <begin position="152"/>
        <end position="173"/>
    </location>
</feature>
<comment type="similarity">
    <text evidence="4">Belongs to the early nodulin-like (ENODL) family.</text>
</comment>
<dbReference type="Proteomes" id="UP000030645">
    <property type="component" value="Unassembled WGS sequence"/>
</dbReference>